<dbReference type="InterPro" id="IPR012871">
    <property type="entry name" value="DUF1668_ORYSA"/>
</dbReference>
<feature type="region of interest" description="Disordered" evidence="1">
    <location>
        <begin position="1"/>
        <end position="28"/>
    </location>
</feature>
<accession>K4AJZ2</accession>
<proteinExistence type="predicted"/>
<dbReference type="EnsemblPlants" id="KQK87125">
    <property type="protein sequence ID" value="KQK87125"/>
    <property type="gene ID" value="SETIT_039215mg"/>
</dbReference>
<dbReference type="FunCoup" id="K4AJZ2">
    <property type="interactions" value="303"/>
</dbReference>
<protein>
    <recommendedName>
        <fullName evidence="4">DUF1618 domain-containing protein</fullName>
    </recommendedName>
</protein>
<reference evidence="2" key="2">
    <citation type="submission" date="2018-08" db="UniProtKB">
        <authorList>
            <consortium name="EnsemblPlants"/>
        </authorList>
    </citation>
    <scope>IDENTIFICATION</scope>
    <source>
        <strain evidence="2">Yugu1</strain>
    </source>
</reference>
<dbReference type="Proteomes" id="UP000004995">
    <property type="component" value="Unassembled WGS sequence"/>
</dbReference>
<evidence type="ECO:0000313" key="2">
    <source>
        <dbReference type="EnsemblPlants" id="KQK87125"/>
    </source>
</evidence>
<dbReference type="AlphaFoldDB" id="K4AJZ2"/>
<dbReference type="EMBL" id="AGNK02005371">
    <property type="status" value="NOT_ANNOTATED_CDS"/>
    <property type="molecule type" value="Genomic_DNA"/>
</dbReference>
<sequence>MEESDEEKPRTRKRRRVGRGGDGGPGETRRRHLYLVLDDWSSGYSIRKVDLSPSDRCCRRCGGRRHQPCLPPSLFRFEASAPCGVIMSPYFSAAGSSIMAMILREGGGGASCFDGRAHPIPHFPIGGGRRDALGPTYFPIGDDRLFVLGAFSFHVLDMPLPDAASGTSQLDPLSWRELPDAPVDCTDVVSHVVLPDGQTIFVSVGIIPDDEATYSFHMAGNGSSVWRHHGGWALPFRGRGYFDGDLNVWVGLSAYRPEEIGRVCACDLVSAGSDYGRRPAWKLSKEKLFSEDPAEVHMGATLLYMGGKSRFCLVECVYIKGGRDDVAYEYDEVEEEDPPTYLFRVTTFSLKLDENGDLTTGNSRRVRYYSVPEVASNGFHRNPVAFWM</sequence>
<evidence type="ECO:0008006" key="4">
    <source>
        <dbReference type="Google" id="ProtNLM"/>
    </source>
</evidence>
<evidence type="ECO:0000313" key="3">
    <source>
        <dbReference type="Proteomes" id="UP000004995"/>
    </source>
</evidence>
<evidence type="ECO:0000256" key="1">
    <source>
        <dbReference type="SAM" id="MobiDB-lite"/>
    </source>
</evidence>
<keyword evidence="3" id="KW-1185">Reference proteome</keyword>
<dbReference type="OMA" id="IGRVCAC"/>
<dbReference type="Gramene" id="KQK87125">
    <property type="protein sequence ID" value="KQK87125"/>
    <property type="gene ID" value="SETIT_039215mg"/>
</dbReference>
<organism evidence="2 3">
    <name type="scientific">Setaria italica</name>
    <name type="common">Foxtail millet</name>
    <name type="synonym">Panicum italicum</name>
    <dbReference type="NCBI Taxonomy" id="4555"/>
    <lineage>
        <taxon>Eukaryota</taxon>
        <taxon>Viridiplantae</taxon>
        <taxon>Streptophyta</taxon>
        <taxon>Embryophyta</taxon>
        <taxon>Tracheophyta</taxon>
        <taxon>Spermatophyta</taxon>
        <taxon>Magnoliopsida</taxon>
        <taxon>Liliopsida</taxon>
        <taxon>Poales</taxon>
        <taxon>Poaceae</taxon>
        <taxon>PACMAD clade</taxon>
        <taxon>Panicoideae</taxon>
        <taxon>Panicodae</taxon>
        <taxon>Paniceae</taxon>
        <taxon>Cenchrinae</taxon>
        <taxon>Setaria</taxon>
    </lineage>
</organism>
<dbReference type="InParanoid" id="K4AJZ2"/>
<dbReference type="HOGENOM" id="CLU_021283_0_0_1"/>
<name>K4AJZ2_SETIT</name>
<dbReference type="PANTHER" id="PTHR33085">
    <property type="entry name" value="OS12G0113100 PROTEIN-RELATED"/>
    <property type="match status" value="1"/>
</dbReference>
<reference evidence="3" key="1">
    <citation type="journal article" date="2012" name="Nat. Biotechnol.">
        <title>Reference genome sequence of the model plant Setaria.</title>
        <authorList>
            <person name="Bennetzen J.L."/>
            <person name="Schmutz J."/>
            <person name="Wang H."/>
            <person name="Percifield R."/>
            <person name="Hawkins J."/>
            <person name="Pontaroli A.C."/>
            <person name="Estep M."/>
            <person name="Feng L."/>
            <person name="Vaughn J.N."/>
            <person name="Grimwood J."/>
            <person name="Jenkins J."/>
            <person name="Barry K."/>
            <person name="Lindquist E."/>
            <person name="Hellsten U."/>
            <person name="Deshpande S."/>
            <person name="Wang X."/>
            <person name="Wu X."/>
            <person name="Mitros T."/>
            <person name="Triplett J."/>
            <person name="Yang X."/>
            <person name="Ye C.Y."/>
            <person name="Mauro-Herrera M."/>
            <person name="Wang L."/>
            <person name="Li P."/>
            <person name="Sharma M."/>
            <person name="Sharma R."/>
            <person name="Ronald P.C."/>
            <person name="Panaud O."/>
            <person name="Kellogg E.A."/>
            <person name="Brutnell T.P."/>
            <person name="Doust A.N."/>
            <person name="Tuskan G.A."/>
            <person name="Rokhsar D."/>
            <person name="Devos K.M."/>
        </authorList>
    </citation>
    <scope>NUCLEOTIDE SEQUENCE [LARGE SCALE GENOMIC DNA]</scope>
    <source>
        <strain evidence="3">cv. Yugu1</strain>
    </source>
</reference>
<dbReference type="Pfam" id="PF07893">
    <property type="entry name" value="DUF1668"/>
    <property type="match status" value="1"/>
</dbReference>
<dbReference type="PANTHER" id="PTHR33085:SF62">
    <property type="entry name" value="OS03G0632600 PROTEIN"/>
    <property type="match status" value="1"/>
</dbReference>